<dbReference type="Proteomes" id="UP001307849">
    <property type="component" value="Unassembled WGS sequence"/>
</dbReference>
<organism evidence="2 3">
    <name type="scientific">Arthrobotrys conoides</name>
    <dbReference type="NCBI Taxonomy" id="74498"/>
    <lineage>
        <taxon>Eukaryota</taxon>
        <taxon>Fungi</taxon>
        <taxon>Dikarya</taxon>
        <taxon>Ascomycota</taxon>
        <taxon>Pezizomycotina</taxon>
        <taxon>Orbiliomycetes</taxon>
        <taxon>Orbiliales</taxon>
        <taxon>Orbiliaceae</taxon>
        <taxon>Arthrobotrys</taxon>
    </lineage>
</organism>
<feature type="region of interest" description="Disordered" evidence="1">
    <location>
        <begin position="30"/>
        <end position="61"/>
    </location>
</feature>
<reference evidence="2 3" key="1">
    <citation type="submission" date="2019-10" db="EMBL/GenBank/DDBJ databases">
        <authorList>
            <person name="Palmer J.M."/>
        </authorList>
    </citation>
    <scope>NUCLEOTIDE SEQUENCE [LARGE SCALE GENOMIC DNA]</scope>
    <source>
        <strain evidence="2 3">TWF506</strain>
    </source>
</reference>
<proteinExistence type="predicted"/>
<feature type="compositionally biased region" description="Basic and acidic residues" evidence="1">
    <location>
        <begin position="52"/>
        <end position="61"/>
    </location>
</feature>
<comment type="caution">
    <text evidence="2">The sequence shown here is derived from an EMBL/GenBank/DDBJ whole genome shotgun (WGS) entry which is preliminary data.</text>
</comment>
<evidence type="ECO:0000256" key="1">
    <source>
        <dbReference type="SAM" id="MobiDB-lite"/>
    </source>
</evidence>
<sequence length="100" mass="11449">MNVLFIVGLLFFVPLLLFVVWLALSSCLGDSLRPNQRSGGGTSTWASSRRQRQMDRDRDRDIAASRHALYEGMRDSYGGSWEVMEMQDMMGSRKDEELRS</sequence>
<dbReference type="AlphaFoldDB" id="A0AAN8NGP5"/>
<gene>
    <name evidence="2" type="ORF">TWF506_011348</name>
</gene>
<feature type="compositionally biased region" description="Polar residues" evidence="1">
    <location>
        <begin position="33"/>
        <end position="48"/>
    </location>
</feature>
<name>A0AAN8NGP5_9PEZI</name>
<protein>
    <submittedName>
        <fullName evidence="2">Uncharacterized protein</fullName>
    </submittedName>
</protein>
<evidence type="ECO:0000313" key="3">
    <source>
        <dbReference type="Proteomes" id="UP001307849"/>
    </source>
</evidence>
<accession>A0AAN8NGP5</accession>
<dbReference type="EMBL" id="JAVHJM010000009">
    <property type="protein sequence ID" value="KAK6506438.1"/>
    <property type="molecule type" value="Genomic_DNA"/>
</dbReference>
<keyword evidence="3" id="KW-1185">Reference proteome</keyword>
<evidence type="ECO:0000313" key="2">
    <source>
        <dbReference type="EMBL" id="KAK6506438.1"/>
    </source>
</evidence>